<dbReference type="EMBL" id="BMUE01000009">
    <property type="protein sequence ID" value="GGW61901.1"/>
    <property type="molecule type" value="Genomic_DNA"/>
</dbReference>
<evidence type="ECO:0000313" key="3">
    <source>
        <dbReference type="Proteomes" id="UP000620224"/>
    </source>
</evidence>
<feature type="domain" description="Bacterial HORMA" evidence="1">
    <location>
        <begin position="3"/>
        <end position="170"/>
    </location>
</feature>
<reference evidence="2" key="2">
    <citation type="submission" date="2020-09" db="EMBL/GenBank/DDBJ databases">
        <authorList>
            <person name="Sun Q."/>
            <person name="Ohkuma M."/>
        </authorList>
    </citation>
    <scope>NUCLEOTIDE SEQUENCE</scope>
    <source>
        <strain evidence="2">JCM 4490</strain>
    </source>
</reference>
<keyword evidence="3" id="KW-1185">Reference proteome</keyword>
<reference evidence="2" key="1">
    <citation type="journal article" date="2014" name="Int. J. Syst. Evol. Microbiol.">
        <title>Complete genome sequence of Corynebacterium casei LMG S-19264T (=DSM 44701T), isolated from a smear-ripened cheese.</title>
        <authorList>
            <consortium name="US DOE Joint Genome Institute (JGI-PGF)"/>
            <person name="Walter F."/>
            <person name="Albersmeier A."/>
            <person name="Kalinowski J."/>
            <person name="Ruckert C."/>
        </authorList>
    </citation>
    <scope>NUCLEOTIDE SEQUENCE</scope>
    <source>
        <strain evidence="2">JCM 4490</strain>
    </source>
</reference>
<dbReference type="AlphaFoldDB" id="A0A918JB81"/>
<dbReference type="Proteomes" id="UP000620224">
    <property type="component" value="Unassembled WGS sequence"/>
</dbReference>
<name>A0A918JB81_9ACTN</name>
<sequence>MSTAVRVNTHAYAATHVATGLINSLRKIVKSSGLDPARLTGQWTVLEAGIAAWLESQHLRALVMEIYDPRLGYGDDLVGRFDFTIDYGYYPNGDGDLWLDPETVHYTVRKAGSFPSQCDYRFIATTSAGRPDVPGWSTTNLRSTNGFARNDVGTAIGGGSLGAGLSYYTRTAS</sequence>
<gene>
    <name evidence="2" type="ORF">GCM10010503_43800</name>
</gene>
<evidence type="ECO:0000313" key="2">
    <source>
        <dbReference type="EMBL" id="GGW61901.1"/>
    </source>
</evidence>
<dbReference type="InterPro" id="IPR040649">
    <property type="entry name" value="Bact_HORMA"/>
</dbReference>
<dbReference type="Pfam" id="PF18173">
    <property type="entry name" value="bacHORMA_2"/>
    <property type="match status" value="1"/>
</dbReference>
<protein>
    <recommendedName>
        <fullName evidence="1">Bacterial HORMA domain-containing protein</fullName>
    </recommendedName>
</protein>
<dbReference type="InterPro" id="IPR036570">
    <property type="entry name" value="HORMA_dom_sf"/>
</dbReference>
<proteinExistence type="predicted"/>
<organism evidence="2 3">
    <name type="scientific">Streptomyces lucensis JCM 4490</name>
    <dbReference type="NCBI Taxonomy" id="1306176"/>
    <lineage>
        <taxon>Bacteria</taxon>
        <taxon>Bacillati</taxon>
        <taxon>Actinomycetota</taxon>
        <taxon>Actinomycetes</taxon>
        <taxon>Kitasatosporales</taxon>
        <taxon>Streptomycetaceae</taxon>
        <taxon>Streptomyces</taxon>
    </lineage>
</organism>
<evidence type="ECO:0000259" key="1">
    <source>
        <dbReference type="Pfam" id="PF18173"/>
    </source>
</evidence>
<dbReference type="SUPFAM" id="SSF56019">
    <property type="entry name" value="The spindle assembly checkpoint protein mad2"/>
    <property type="match status" value="1"/>
</dbReference>
<accession>A0A918JB81</accession>
<dbReference type="RefSeq" id="WP_190017000.1">
    <property type="nucleotide sequence ID" value="NZ_BMUE01000009.1"/>
</dbReference>
<comment type="caution">
    <text evidence="2">The sequence shown here is derived from an EMBL/GenBank/DDBJ whole genome shotgun (WGS) entry which is preliminary data.</text>
</comment>